<feature type="transmembrane region" description="Helical" evidence="7">
    <location>
        <begin position="229"/>
        <end position="250"/>
    </location>
</feature>
<feature type="transmembrane region" description="Helical" evidence="7">
    <location>
        <begin position="367"/>
        <end position="388"/>
    </location>
</feature>
<evidence type="ECO:0000256" key="7">
    <source>
        <dbReference type="SAM" id="Phobius"/>
    </source>
</evidence>
<dbReference type="AlphaFoldDB" id="A0A9P5RAH5"/>
<accession>A0A9P5RAH5</accession>
<proteinExistence type="inferred from homology"/>
<dbReference type="InterPro" id="IPR000109">
    <property type="entry name" value="POT_fam"/>
</dbReference>
<feature type="transmembrane region" description="Helical" evidence="7">
    <location>
        <begin position="194"/>
        <end position="217"/>
    </location>
</feature>
<dbReference type="InterPro" id="IPR018456">
    <property type="entry name" value="PTR2_symporter_CS"/>
</dbReference>
<dbReference type="InterPro" id="IPR036259">
    <property type="entry name" value="MFS_trans_sf"/>
</dbReference>
<keyword evidence="9" id="KW-1185">Reference proteome</keyword>
<comment type="caution">
    <text evidence="8">The sequence shown here is derived from an EMBL/GenBank/DDBJ whole genome shotgun (WGS) entry which is preliminary data.</text>
</comment>
<dbReference type="PROSITE" id="PS01022">
    <property type="entry name" value="PTR2_1"/>
    <property type="match status" value="1"/>
</dbReference>
<sequence>MAEKRDIDATEVSISDEKHEVTAIDLLTAHERELLELEARLNAELDAKLMANPNKMPKACYFILPNEFGERFCYYGVQPNLNKYFQLISGMDKVNAKVYSTAFTMLAYFFPLLGAALSDSFLGKWWTIISFSGVYLIGMIMVTVFAIPGVIPRSNFLTFLPMLVIAIGTGGIKPCVSSHGGDQYLPAQEQAKDFFFNTFYIAINVGGLLTQFTVPLIADTPCYGQKTCYAGAFLLPTIVFALAYAVFAAGHKFYRIVPPLGEFLPLKAIKATILAARRHAKASKEERAAKGHWLNFAEEEYGGVFVEEVRDFGLVLVPVVIPFAFCWMLYNQNSNEWSNQYYLMSGALFGGNDPDKTYVQMTSFSNINTILLVILVPILGYIVYPFCYRRGWNFSPQRRMALGFFLVVLSFALSAGLAPMIEKAYLSSGRTLENSAEYDGKYCAECYSAWLQLPQWFVLSLGEALFSPTGV</sequence>
<evidence type="ECO:0000256" key="6">
    <source>
        <dbReference type="RuleBase" id="RU003755"/>
    </source>
</evidence>
<evidence type="ECO:0000313" key="9">
    <source>
        <dbReference type="Proteomes" id="UP000748756"/>
    </source>
</evidence>
<gene>
    <name evidence="8" type="ORF">BG015_004942</name>
</gene>
<feature type="non-terminal residue" evidence="8">
    <location>
        <position position="1"/>
    </location>
</feature>
<dbReference type="GO" id="GO:0006857">
    <property type="term" value="P:oligopeptide transport"/>
    <property type="evidence" value="ECO:0007669"/>
    <property type="project" value="InterPro"/>
</dbReference>
<dbReference type="OrthoDB" id="8904098at2759"/>
<dbReference type="GO" id="GO:0016020">
    <property type="term" value="C:membrane"/>
    <property type="evidence" value="ECO:0007669"/>
    <property type="project" value="UniProtKB-SubCell"/>
</dbReference>
<dbReference type="Proteomes" id="UP000748756">
    <property type="component" value="Unassembled WGS sequence"/>
</dbReference>
<evidence type="ECO:0000256" key="5">
    <source>
        <dbReference type="ARBA" id="ARBA00023136"/>
    </source>
</evidence>
<keyword evidence="6" id="KW-0813">Transport</keyword>
<reference evidence="8" key="1">
    <citation type="journal article" date="2020" name="Fungal Divers.">
        <title>Resolving the Mortierellaceae phylogeny through synthesis of multi-gene phylogenetics and phylogenomics.</title>
        <authorList>
            <person name="Vandepol N."/>
            <person name="Liber J."/>
            <person name="Desiro A."/>
            <person name="Na H."/>
            <person name="Kennedy M."/>
            <person name="Barry K."/>
            <person name="Grigoriev I.V."/>
            <person name="Miller A.N."/>
            <person name="O'Donnell K."/>
            <person name="Stajich J.E."/>
            <person name="Bonito G."/>
        </authorList>
    </citation>
    <scope>NUCLEOTIDE SEQUENCE</scope>
    <source>
        <strain evidence="8">NRRL 6426</strain>
    </source>
</reference>
<evidence type="ECO:0000313" key="8">
    <source>
        <dbReference type="EMBL" id="KAF9125166.1"/>
    </source>
</evidence>
<evidence type="ECO:0000256" key="1">
    <source>
        <dbReference type="ARBA" id="ARBA00004141"/>
    </source>
</evidence>
<comment type="similarity">
    <text evidence="2 6">Belongs to the major facilitator superfamily. Proton-dependent oligopeptide transporter (POT/PTR) (TC 2.A.17) family.</text>
</comment>
<name>A0A9P5RAH5_9FUNG</name>
<keyword evidence="5 7" id="KW-0472">Membrane</keyword>
<dbReference type="PANTHER" id="PTHR11654">
    <property type="entry name" value="OLIGOPEPTIDE TRANSPORTER-RELATED"/>
    <property type="match status" value="1"/>
</dbReference>
<evidence type="ECO:0008006" key="10">
    <source>
        <dbReference type="Google" id="ProtNLM"/>
    </source>
</evidence>
<dbReference type="PROSITE" id="PS01023">
    <property type="entry name" value="PTR2_2"/>
    <property type="match status" value="1"/>
</dbReference>
<keyword evidence="4 7" id="KW-1133">Transmembrane helix</keyword>
<feature type="transmembrane region" description="Helical" evidence="7">
    <location>
        <begin position="312"/>
        <end position="330"/>
    </location>
</feature>
<keyword evidence="3 6" id="KW-0812">Transmembrane</keyword>
<evidence type="ECO:0000256" key="2">
    <source>
        <dbReference type="ARBA" id="ARBA00005982"/>
    </source>
</evidence>
<dbReference type="EMBL" id="JAAAUQ010002297">
    <property type="protein sequence ID" value="KAF9125166.1"/>
    <property type="molecule type" value="Genomic_DNA"/>
</dbReference>
<evidence type="ECO:0000256" key="4">
    <source>
        <dbReference type="ARBA" id="ARBA00022989"/>
    </source>
</evidence>
<feature type="transmembrane region" description="Helical" evidence="7">
    <location>
        <begin position="125"/>
        <end position="150"/>
    </location>
</feature>
<feature type="transmembrane region" description="Helical" evidence="7">
    <location>
        <begin position="400"/>
        <end position="421"/>
    </location>
</feature>
<comment type="subcellular location">
    <subcellularLocation>
        <location evidence="1 6">Membrane</location>
        <topology evidence="1 6">Multi-pass membrane protein</topology>
    </subcellularLocation>
</comment>
<dbReference type="GO" id="GO:0022857">
    <property type="term" value="F:transmembrane transporter activity"/>
    <property type="evidence" value="ECO:0007669"/>
    <property type="project" value="InterPro"/>
</dbReference>
<evidence type="ECO:0000256" key="3">
    <source>
        <dbReference type="ARBA" id="ARBA00022692"/>
    </source>
</evidence>
<dbReference type="Gene3D" id="1.20.1250.20">
    <property type="entry name" value="MFS general substrate transporter like domains"/>
    <property type="match status" value="1"/>
</dbReference>
<feature type="transmembrane region" description="Helical" evidence="7">
    <location>
        <begin position="98"/>
        <end position="118"/>
    </location>
</feature>
<dbReference type="Pfam" id="PF00854">
    <property type="entry name" value="PTR2"/>
    <property type="match status" value="1"/>
</dbReference>
<feature type="transmembrane region" description="Helical" evidence="7">
    <location>
        <begin position="156"/>
        <end position="173"/>
    </location>
</feature>
<protein>
    <recommendedName>
        <fullName evidence="10">PTR2-domain-containing protein</fullName>
    </recommendedName>
</protein>
<organism evidence="8 9">
    <name type="scientific">Linnemannia schmuckeri</name>
    <dbReference type="NCBI Taxonomy" id="64567"/>
    <lineage>
        <taxon>Eukaryota</taxon>
        <taxon>Fungi</taxon>
        <taxon>Fungi incertae sedis</taxon>
        <taxon>Mucoromycota</taxon>
        <taxon>Mortierellomycotina</taxon>
        <taxon>Mortierellomycetes</taxon>
        <taxon>Mortierellales</taxon>
        <taxon>Mortierellaceae</taxon>
        <taxon>Linnemannia</taxon>
    </lineage>
</organism>
<dbReference type="SUPFAM" id="SSF103473">
    <property type="entry name" value="MFS general substrate transporter"/>
    <property type="match status" value="1"/>
</dbReference>